<protein>
    <submittedName>
        <fullName evidence="1">Uncharacterized protein</fullName>
    </submittedName>
</protein>
<dbReference type="PANTHER" id="PTHR42707:SF2">
    <property type="entry name" value="ACD11 DEHYDROGENASE"/>
    <property type="match status" value="1"/>
</dbReference>
<dbReference type="Gene3D" id="2.40.110.20">
    <property type="match status" value="2"/>
</dbReference>
<dbReference type="PANTHER" id="PTHR42707">
    <property type="entry name" value="ACYL-COA DEHYDROGENASE"/>
    <property type="match status" value="1"/>
</dbReference>
<dbReference type="Proteomes" id="UP000023152">
    <property type="component" value="Unassembled WGS sequence"/>
</dbReference>
<dbReference type="OrthoDB" id="10251155at2759"/>
<dbReference type="SUPFAM" id="SSF47203">
    <property type="entry name" value="Acyl-CoA dehydrogenase C-terminal domain-like"/>
    <property type="match status" value="1"/>
</dbReference>
<dbReference type="InterPro" id="IPR052904">
    <property type="entry name" value="Acyl-CoA_dehydrogenase-like"/>
</dbReference>
<feature type="non-terminal residue" evidence="1">
    <location>
        <position position="247"/>
    </location>
</feature>
<evidence type="ECO:0000313" key="1">
    <source>
        <dbReference type="EMBL" id="ETO19212.1"/>
    </source>
</evidence>
<dbReference type="GO" id="GO:0003995">
    <property type="term" value="F:acyl-CoA dehydrogenase activity"/>
    <property type="evidence" value="ECO:0007669"/>
    <property type="project" value="TreeGrafter"/>
</dbReference>
<dbReference type="EMBL" id="ASPP01013900">
    <property type="protein sequence ID" value="ETO19212.1"/>
    <property type="molecule type" value="Genomic_DNA"/>
</dbReference>
<evidence type="ECO:0000313" key="2">
    <source>
        <dbReference type="Proteomes" id="UP000023152"/>
    </source>
</evidence>
<keyword evidence="2" id="KW-1185">Reference proteome</keyword>
<name>X6N1L8_RETFI</name>
<dbReference type="SUPFAM" id="SSF56645">
    <property type="entry name" value="Acyl-CoA dehydrogenase NM domain-like"/>
    <property type="match status" value="1"/>
</dbReference>
<sequence length="247" mass="27824">LKEAYERVTSRDPTHFWTSGQWMTERGGGSDVSNNGTKTIAKVQPDGIACFFLRVKNDDGTLNHIRMVQLKDKFGTRQLPTAELELKGTKALIVSKVGRGVPFIMEMANVTRIHNTISSVSAIQNVLLRCREFAKRRHVHEQLLAENIHCLCLCNMQLCCEWTLQFINYGVIIAHIRKKKKKKKKRASLNFMMDVIVLLGKSERSTVKEEKSKSHLLLRLLTPIVKMYTGKACVAVASEGIESLGGI</sequence>
<organism evidence="1 2">
    <name type="scientific">Reticulomyxa filosa</name>
    <dbReference type="NCBI Taxonomy" id="46433"/>
    <lineage>
        <taxon>Eukaryota</taxon>
        <taxon>Sar</taxon>
        <taxon>Rhizaria</taxon>
        <taxon>Retaria</taxon>
        <taxon>Foraminifera</taxon>
        <taxon>Monothalamids</taxon>
        <taxon>Reticulomyxidae</taxon>
        <taxon>Reticulomyxa</taxon>
    </lineage>
</organism>
<proteinExistence type="predicted"/>
<feature type="non-terminal residue" evidence="1">
    <location>
        <position position="1"/>
    </location>
</feature>
<dbReference type="InterPro" id="IPR036250">
    <property type="entry name" value="AcylCo_DH-like_C"/>
</dbReference>
<gene>
    <name evidence="1" type="ORF">RFI_18018</name>
</gene>
<dbReference type="AlphaFoldDB" id="X6N1L8"/>
<dbReference type="Gene3D" id="1.20.140.10">
    <property type="entry name" value="Butyryl-CoA Dehydrogenase, subunit A, domain 3"/>
    <property type="match status" value="1"/>
</dbReference>
<dbReference type="InterPro" id="IPR009100">
    <property type="entry name" value="AcylCoA_DH/oxidase_NM_dom_sf"/>
</dbReference>
<reference evidence="1 2" key="1">
    <citation type="journal article" date="2013" name="Curr. Biol.">
        <title>The Genome of the Foraminiferan Reticulomyxa filosa.</title>
        <authorList>
            <person name="Glockner G."/>
            <person name="Hulsmann N."/>
            <person name="Schleicher M."/>
            <person name="Noegel A.A."/>
            <person name="Eichinger L."/>
            <person name="Gallinger C."/>
            <person name="Pawlowski J."/>
            <person name="Sierra R."/>
            <person name="Euteneuer U."/>
            <person name="Pillet L."/>
            <person name="Moustafa A."/>
            <person name="Platzer M."/>
            <person name="Groth M."/>
            <person name="Szafranski K."/>
            <person name="Schliwa M."/>
        </authorList>
    </citation>
    <scope>NUCLEOTIDE SEQUENCE [LARGE SCALE GENOMIC DNA]</scope>
</reference>
<accession>X6N1L8</accession>
<comment type="caution">
    <text evidence="1">The sequence shown here is derived from an EMBL/GenBank/DDBJ whole genome shotgun (WGS) entry which is preliminary data.</text>
</comment>